<keyword evidence="3" id="KW-1185">Reference proteome</keyword>
<dbReference type="GO" id="GO:0015074">
    <property type="term" value="P:DNA integration"/>
    <property type="evidence" value="ECO:0007669"/>
    <property type="project" value="InterPro"/>
</dbReference>
<evidence type="ECO:0000313" key="3">
    <source>
        <dbReference type="Proteomes" id="UP000185663"/>
    </source>
</evidence>
<accession>A0A1H1PGG6</accession>
<dbReference type="InterPro" id="IPR001584">
    <property type="entry name" value="Integrase_cat-core"/>
</dbReference>
<gene>
    <name evidence="2" type="ORF">SAMN04489860_0788</name>
</gene>
<dbReference type="AlphaFoldDB" id="A0A1H1PGG6"/>
<dbReference type="Proteomes" id="UP000185663">
    <property type="component" value="Chromosome I"/>
</dbReference>
<evidence type="ECO:0000313" key="2">
    <source>
        <dbReference type="EMBL" id="SDS09749.1"/>
    </source>
</evidence>
<reference evidence="2 3" key="1">
    <citation type="submission" date="2016-10" db="EMBL/GenBank/DDBJ databases">
        <authorList>
            <person name="de Groot N.N."/>
        </authorList>
    </citation>
    <scope>NUCLEOTIDE SEQUENCE [LARGE SCALE GENOMIC DNA]</scope>
    <source>
        <strain evidence="2 3">DSM 22126</strain>
    </source>
</reference>
<proteinExistence type="predicted"/>
<feature type="domain" description="Integrase catalytic" evidence="1">
    <location>
        <begin position="209"/>
        <end position="441"/>
    </location>
</feature>
<dbReference type="STRING" id="545619.SAMN04489860_0788"/>
<dbReference type="GO" id="GO:0003676">
    <property type="term" value="F:nucleic acid binding"/>
    <property type="evidence" value="ECO:0007669"/>
    <property type="project" value="InterPro"/>
</dbReference>
<dbReference type="EMBL" id="LT629776">
    <property type="protein sequence ID" value="SDS09749.1"/>
    <property type="molecule type" value="Genomic_DNA"/>
</dbReference>
<protein>
    <submittedName>
        <fullName evidence="2">Integrase core domain-containing protein</fullName>
    </submittedName>
</protein>
<dbReference type="PROSITE" id="PS50994">
    <property type="entry name" value="INTEGRASE"/>
    <property type="match status" value="1"/>
</dbReference>
<name>A0A1H1PGG6_9CELL</name>
<dbReference type="InterPro" id="IPR012337">
    <property type="entry name" value="RNaseH-like_sf"/>
</dbReference>
<organism evidence="2 3">
    <name type="scientific">Paraoerskovia marina</name>
    <dbReference type="NCBI Taxonomy" id="545619"/>
    <lineage>
        <taxon>Bacteria</taxon>
        <taxon>Bacillati</taxon>
        <taxon>Actinomycetota</taxon>
        <taxon>Actinomycetes</taxon>
        <taxon>Micrococcales</taxon>
        <taxon>Cellulomonadaceae</taxon>
        <taxon>Paraoerskovia</taxon>
    </lineage>
</organism>
<dbReference type="InterPro" id="IPR036397">
    <property type="entry name" value="RNaseH_sf"/>
</dbReference>
<dbReference type="SUPFAM" id="SSF53098">
    <property type="entry name" value="Ribonuclease H-like"/>
    <property type="match status" value="2"/>
</dbReference>
<sequence length="649" mass="72214">MQGFVDGFVQLRARDKVASVAIADLARASLDEATDNEHTDLPLEGSAALTSLTSAQQDHVENLAAAIRTLLDDPAPLAPRIRGAAKKLGISTRSLERRVSAYRRFGVAGLMDSRRTGTRTSRIDPRWDEACLKVLHNYTYASTPTKSAVIAQTARELLETYGPDVVPMPHPASAYRRLDRLSKGQYTFGSASGRRSAAERPTGVLGRLRADRPGQYVVLDTNDLDVFAMEPVTLRWVKVQLTAAMDLYSRCIVGLTVTPVSTKAVDVANVLYQCVQPGDEAELTGKFPYHGVPDAVLVGTEVPDHRLLTRQGGLPAVFAESIVVDRGRQYISSHVISACARLGISVQPANPKKPTDKPTIERFFRTMREGLLQHLPAYKGPNVYSRGRDVESEAFLWVSELEQIIREWVTTVYHQSPHRGLTVPELPRAELSPIEAYNLGIARTGGMVLPAHVGLAYEFLDVQWRTIQHYGVDIGGLRYDGKALNAYRGRRSEFTGKHTGKWPFYIDAHDVRQVHFKDPADGAWHSLRWEHAPALGAPMSQDAVEYVKRLALREDRHVEPQSALDDLLQRWERDAVTDRRDRNLAIRLSAQRGEPLPTEPTASEKVAALPRVVSLAGERSARRLRVEEDELSVFEEFPPDEFGYSVIDD</sequence>
<evidence type="ECO:0000259" key="1">
    <source>
        <dbReference type="PROSITE" id="PS50994"/>
    </source>
</evidence>
<dbReference type="Gene3D" id="3.30.420.10">
    <property type="entry name" value="Ribonuclease H-like superfamily/Ribonuclease H"/>
    <property type="match status" value="1"/>
</dbReference>